<protein>
    <submittedName>
        <fullName evidence="9">(African queen) hypothetical protein</fullName>
    </submittedName>
</protein>
<dbReference type="GO" id="GO:0004366">
    <property type="term" value="F:glycerol-3-phosphate O-acyltransferase activity"/>
    <property type="evidence" value="ECO:0007669"/>
    <property type="project" value="TreeGrafter"/>
</dbReference>
<reference evidence="9" key="1">
    <citation type="submission" date="2021-09" db="EMBL/GenBank/DDBJ databases">
        <authorList>
            <person name="Martin H S."/>
        </authorList>
    </citation>
    <scope>NUCLEOTIDE SEQUENCE</scope>
</reference>
<dbReference type="PANTHER" id="PTHR12563">
    <property type="entry name" value="GLYCEROL-3-PHOSPHATE ACYLTRANSFERASE"/>
    <property type="match status" value="1"/>
</dbReference>
<keyword evidence="5 6" id="KW-0012">Acyltransferase</keyword>
<accession>A0A8J2VTR8</accession>
<dbReference type="GO" id="GO:0008611">
    <property type="term" value="P:ether lipid biosynthetic process"/>
    <property type="evidence" value="ECO:0007669"/>
    <property type="project" value="TreeGrafter"/>
</dbReference>
<gene>
    <name evidence="9" type="ORF">DCHRY22_LOCUS6143</name>
</gene>
<keyword evidence="10" id="KW-1185">Reference proteome</keyword>
<dbReference type="InterPro" id="IPR045520">
    <property type="entry name" value="GPAT/DHAPAT_C"/>
</dbReference>
<dbReference type="SUPFAM" id="SSF69593">
    <property type="entry name" value="Glycerol-3-phosphate (1)-acyltransferase"/>
    <property type="match status" value="1"/>
</dbReference>
<dbReference type="GO" id="GO:0012505">
    <property type="term" value="C:endomembrane system"/>
    <property type="evidence" value="ECO:0007669"/>
    <property type="project" value="UniProtKB-SubCell"/>
</dbReference>
<feature type="transmembrane region" description="Helical" evidence="7">
    <location>
        <begin position="69"/>
        <end position="90"/>
    </location>
</feature>
<feature type="domain" description="Phospholipid/glycerol acyltransferase" evidence="8">
    <location>
        <begin position="107"/>
        <end position="236"/>
    </location>
</feature>
<dbReference type="GO" id="GO:0006631">
    <property type="term" value="P:fatty acid metabolic process"/>
    <property type="evidence" value="ECO:0007669"/>
    <property type="project" value="TreeGrafter"/>
</dbReference>
<dbReference type="PANTHER" id="PTHR12563:SF17">
    <property type="entry name" value="DIHYDROXYACETONE PHOSPHATE ACYLTRANSFERASE"/>
    <property type="match status" value="1"/>
</dbReference>
<dbReference type="GO" id="GO:0008654">
    <property type="term" value="P:phospholipid biosynthetic process"/>
    <property type="evidence" value="ECO:0007669"/>
    <property type="project" value="TreeGrafter"/>
</dbReference>
<evidence type="ECO:0000313" key="9">
    <source>
        <dbReference type="EMBL" id="CAG9565266.1"/>
    </source>
</evidence>
<comment type="subcellular location">
    <subcellularLocation>
        <location evidence="1">Endomembrane system</location>
        <topology evidence="1">Peripheral membrane protein</topology>
    </subcellularLocation>
</comment>
<dbReference type="Proteomes" id="UP000789524">
    <property type="component" value="Unassembled WGS sequence"/>
</dbReference>
<dbReference type="GO" id="GO:0031966">
    <property type="term" value="C:mitochondrial membrane"/>
    <property type="evidence" value="ECO:0007669"/>
    <property type="project" value="TreeGrafter"/>
</dbReference>
<dbReference type="AlphaFoldDB" id="A0A8J2VTR8"/>
<comment type="caution">
    <text evidence="9">The sequence shown here is derived from an EMBL/GenBank/DDBJ whole genome shotgun (WGS) entry which is preliminary data.</text>
</comment>
<sequence>MSRSWEPTKTLNFDKPYSPQELKNVVANSVYIDAIIEAESNESGVSKEKLKKEIWEYLDEMAMDKKMHVVRWMGVVFLKICFMMKIGVFVNEAAVLKLKSTMGMNPVLFLPTHRSYADFCLMTYLCYHYDIDLPAVAAGMDFASMAVVGQSMRETGAFYIRRTLAGAPLYAAALRRYVRALVASYHAPVEFFLEGTRSRSNKSLPPKYGMLSMSLAPYFSRECTDVTLVPVNISYDRIMEQKLFAYEHLGVPKPKESTGGLIKSLHKLNDHYGNIYVNVGDPISLKEYLGDQDGLTKEMLKPTELQQITKEQMIKIQHVANYVITQQQKCTVVTISNLVAVVLMESLVRNEPLELTQVLVKLDWLIQVLRDLGATVFENDLKPNLERILVVHKNLMRIDRDKKLKLVSSAMMDVSPDVQNKMKGHLLKAETMVNALPIIELQLYMNPVLHYLLPPALVYLLVRRRPLYKEELLAEYLQIRRLLKYEFFYMEESEERVFSSSVQFLVKGGALCEGAGLLEATAPTALGDLLQSATLSSLHTMRICAEHMMKVGKCLESQALKHVQAVVEESQVHPYCLSLDAIGRCLRGLAEEGALIRSRGKQVTYEVVGHKMEECHRLVTSVLPNINIECGTNNSVILNQETLKSKL</sequence>
<keyword evidence="7" id="KW-1133">Transmembrane helix</keyword>
<evidence type="ECO:0000256" key="5">
    <source>
        <dbReference type="ARBA" id="ARBA00023315"/>
    </source>
</evidence>
<evidence type="ECO:0000256" key="3">
    <source>
        <dbReference type="ARBA" id="ARBA00022679"/>
    </source>
</evidence>
<comment type="similarity">
    <text evidence="2 6">Belongs to the GPAT/DAPAT family.</text>
</comment>
<dbReference type="SMART" id="SM00563">
    <property type="entry name" value="PlsC"/>
    <property type="match status" value="1"/>
</dbReference>
<evidence type="ECO:0000256" key="4">
    <source>
        <dbReference type="ARBA" id="ARBA00023136"/>
    </source>
</evidence>
<keyword evidence="3 6" id="KW-0808">Transferase</keyword>
<dbReference type="OrthoDB" id="10255570at2759"/>
<dbReference type="EMBL" id="CAKASE010000053">
    <property type="protein sequence ID" value="CAG9565266.1"/>
    <property type="molecule type" value="Genomic_DNA"/>
</dbReference>
<evidence type="ECO:0000313" key="10">
    <source>
        <dbReference type="Proteomes" id="UP000789524"/>
    </source>
</evidence>
<dbReference type="InterPro" id="IPR041728">
    <property type="entry name" value="GPAT/DHAPAT_LPLAT"/>
</dbReference>
<organism evidence="9 10">
    <name type="scientific">Danaus chrysippus</name>
    <name type="common">African queen</name>
    <dbReference type="NCBI Taxonomy" id="151541"/>
    <lineage>
        <taxon>Eukaryota</taxon>
        <taxon>Metazoa</taxon>
        <taxon>Ecdysozoa</taxon>
        <taxon>Arthropoda</taxon>
        <taxon>Hexapoda</taxon>
        <taxon>Insecta</taxon>
        <taxon>Pterygota</taxon>
        <taxon>Neoptera</taxon>
        <taxon>Endopterygota</taxon>
        <taxon>Lepidoptera</taxon>
        <taxon>Glossata</taxon>
        <taxon>Ditrysia</taxon>
        <taxon>Papilionoidea</taxon>
        <taxon>Nymphalidae</taxon>
        <taxon>Danainae</taxon>
        <taxon>Danaini</taxon>
        <taxon>Danaina</taxon>
        <taxon>Danaus</taxon>
        <taxon>Anosia</taxon>
    </lineage>
</organism>
<evidence type="ECO:0000256" key="1">
    <source>
        <dbReference type="ARBA" id="ARBA00004184"/>
    </source>
</evidence>
<evidence type="ECO:0000256" key="7">
    <source>
        <dbReference type="SAM" id="Phobius"/>
    </source>
</evidence>
<dbReference type="GO" id="GO:0019432">
    <property type="term" value="P:triglyceride biosynthetic process"/>
    <property type="evidence" value="ECO:0007669"/>
    <property type="project" value="TreeGrafter"/>
</dbReference>
<evidence type="ECO:0000259" key="8">
    <source>
        <dbReference type="SMART" id="SM00563"/>
    </source>
</evidence>
<evidence type="ECO:0000256" key="6">
    <source>
        <dbReference type="PIRNR" id="PIRNR000437"/>
    </source>
</evidence>
<dbReference type="CDD" id="cd07993">
    <property type="entry name" value="LPLAT_DHAPAT-like"/>
    <property type="match status" value="1"/>
</dbReference>
<dbReference type="Pfam" id="PF01553">
    <property type="entry name" value="Acyltransferase"/>
    <property type="match status" value="1"/>
</dbReference>
<dbReference type="GO" id="GO:0005778">
    <property type="term" value="C:peroxisomal membrane"/>
    <property type="evidence" value="ECO:0007669"/>
    <property type="project" value="TreeGrafter"/>
</dbReference>
<keyword evidence="4 7" id="KW-0472">Membrane</keyword>
<evidence type="ECO:0000256" key="2">
    <source>
        <dbReference type="ARBA" id="ARBA00007937"/>
    </source>
</evidence>
<dbReference type="Pfam" id="PF19277">
    <property type="entry name" value="GPAT_C"/>
    <property type="match status" value="1"/>
</dbReference>
<dbReference type="InterPro" id="IPR002123">
    <property type="entry name" value="Plipid/glycerol_acylTrfase"/>
</dbReference>
<keyword evidence="7" id="KW-0812">Transmembrane</keyword>
<dbReference type="GO" id="GO:0016287">
    <property type="term" value="F:glycerone-phosphate O-acyltransferase activity"/>
    <property type="evidence" value="ECO:0007669"/>
    <property type="project" value="TreeGrafter"/>
</dbReference>
<name>A0A8J2VTR8_9NEOP</name>
<dbReference type="PIRSF" id="PIRSF000437">
    <property type="entry name" value="GPAT_DHAPAT"/>
    <property type="match status" value="1"/>
</dbReference>
<proteinExistence type="inferred from homology"/>
<dbReference type="InterPro" id="IPR022284">
    <property type="entry name" value="GPAT/DHAPAT"/>
</dbReference>